<comment type="caution">
    <text evidence="1">The sequence shown here is derived from an EMBL/GenBank/DDBJ whole genome shotgun (WGS) entry which is preliminary data.</text>
</comment>
<dbReference type="EMBL" id="BGPR01122954">
    <property type="protein sequence ID" value="GBN25599.1"/>
    <property type="molecule type" value="Genomic_DNA"/>
</dbReference>
<evidence type="ECO:0000313" key="2">
    <source>
        <dbReference type="Proteomes" id="UP000499080"/>
    </source>
</evidence>
<gene>
    <name evidence="1" type="ORF">AVEN_112677_1</name>
</gene>
<reference evidence="1 2" key="1">
    <citation type="journal article" date="2019" name="Sci. Rep.">
        <title>Orb-weaving spider Araneus ventricosus genome elucidates the spidroin gene catalogue.</title>
        <authorList>
            <person name="Kono N."/>
            <person name="Nakamura H."/>
            <person name="Ohtoshi R."/>
            <person name="Moran D.A.P."/>
            <person name="Shinohara A."/>
            <person name="Yoshida Y."/>
            <person name="Fujiwara M."/>
            <person name="Mori M."/>
            <person name="Tomita M."/>
            <person name="Arakawa K."/>
        </authorList>
    </citation>
    <scope>NUCLEOTIDE SEQUENCE [LARGE SCALE GENOMIC DNA]</scope>
</reference>
<evidence type="ECO:0000313" key="1">
    <source>
        <dbReference type="EMBL" id="GBN25599.1"/>
    </source>
</evidence>
<sequence length="47" mass="5321">MDMGLHEQTSTLEHRLYPDYVSKSDPSWKKKLPLPQGVGLLTVAPQK</sequence>
<protein>
    <submittedName>
        <fullName evidence="1">Uncharacterized protein</fullName>
    </submittedName>
</protein>
<organism evidence="1 2">
    <name type="scientific">Araneus ventricosus</name>
    <name type="common">Orbweaver spider</name>
    <name type="synonym">Epeira ventricosa</name>
    <dbReference type="NCBI Taxonomy" id="182803"/>
    <lineage>
        <taxon>Eukaryota</taxon>
        <taxon>Metazoa</taxon>
        <taxon>Ecdysozoa</taxon>
        <taxon>Arthropoda</taxon>
        <taxon>Chelicerata</taxon>
        <taxon>Arachnida</taxon>
        <taxon>Araneae</taxon>
        <taxon>Araneomorphae</taxon>
        <taxon>Entelegynae</taxon>
        <taxon>Araneoidea</taxon>
        <taxon>Araneidae</taxon>
        <taxon>Araneus</taxon>
    </lineage>
</organism>
<name>A0A4Y2MG76_ARAVE</name>
<proteinExistence type="predicted"/>
<accession>A0A4Y2MG76</accession>
<dbReference type="Proteomes" id="UP000499080">
    <property type="component" value="Unassembled WGS sequence"/>
</dbReference>
<keyword evidence="2" id="KW-1185">Reference proteome</keyword>
<feature type="non-terminal residue" evidence="1">
    <location>
        <position position="47"/>
    </location>
</feature>
<dbReference type="AlphaFoldDB" id="A0A4Y2MG76"/>